<dbReference type="PROSITE" id="PS00623">
    <property type="entry name" value="GMC_OXRED_1"/>
    <property type="match status" value="1"/>
</dbReference>
<comment type="cofactor">
    <cofactor evidence="1">
        <name>FAD</name>
        <dbReference type="ChEBI" id="CHEBI:57692"/>
    </cofactor>
</comment>
<dbReference type="PIRSF" id="PIRSF000137">
    <property type="entry name" value="Alcohol_oxidase"/>
    <property type="match status" value="1"/>
</dbReference>
<dbReference type="SUPFAM" id="SSF54373">
    <property type="entry name" value="FAD-linked reductases, C-terminal domain"/>
    <property type="match status" value="1"/>
</dbReference>
<proteinExistence type="inferred from homology"/>
<dbReference type="InterPro" id="IPR012132">
    <property type="entry name" value="GMC_OxRdtase"/>
</dbReference>
<evidence type="ECO:0000313" key="9">
    <source>
        <dbReference type="Proteomes" id="UP000614261"/>
    </source>
</evidence>
<dbReference type="RefSeq" id="WP_188512587.1">
    <property type="nucleotide sequence ID" value="NZ_BMGD01000001.1"/>
</dbReference>
<dbReference type="SUPFAM" id="SSF51905">
    <property type="entry name" value="FAD/NAD(P)-binding domain"/>
    <property type="match status" value="1"/>
</dbReference>
<keyword evidence="4 5" id="KW-0274">FAD</keyword>
<dbReference type="InterPro" id="IPR000172">
    <property type="entry name" value="GMC_OxRdtase_N"/>
</dbReference>
<evidence type="ECO:0000256" key="4">
    <source>
        <dbReference type="ARBA" id="ARBA00022827"/>
    </source>
</evidence>
<dbReference type="PROSITE" id="PS00624">
    <property type="entry name" value="GMC_OXRED_2"/>
    <property type="match status" value="1"/>
</dbReference>
<keyword evidence="9" id="KW-1185">Reference proteome</keyword>
<evidence type="ECO:0000259" key="6">
    <source>
        <dbReference type="PROSITE" id="PS00623"/>
    </source>
</evidence>
<dbReference type="PANTHER" id="PTHR11552:SF147">
    <property type="entry name" value="CHOLINE DEHYDROGENASE, MITOCHONDRIAL"/>
    <property type="match status" value="1"/>
</dbReference>
<reference evidence="9" key="1">
    <citation type="journal article" date="2019" name="Int. J. Syst. Evol. Microbiol.">
        <title>The Global Catalogue of Microorganisms (GCM) 10K type strain sequencing project: providing services to taxonomists for standard genome sequencing and annotation.</title>
        <authorList>
            <consortium name="The Broad Institute Genomics Platform"/>
            <consortium name="The Broad Institute Genome Sequencing Center for Infectious Disease"/>
            <person name="Wu L."/>
            <person name="Ma J."/>
        </authorList>
    </citation>
    <scope>NUCLEOTIDE SEQUENCE [LARGE SCALE GENOMIC DNA]</scope>
    <source>
        <strain evidence="9">CGMCC 1.12851</strain>
    </source>
</reference>
<dbReference type="InterPro" id="IPR007867">
    <property type="entry name" value="GMC_OxRtase_C"/>
</dbReference>
<organism evidence="8 9">
    <name type="scientific">Blastomonas aquatica</name>
    <dbReference type="NCBI Taxonomy" id="1510276"/>
    <lineage>
        <taxon>Bacteria</taxon>
        <taxon>Pseudomonadati</taxon>
        <taxon>Pseudomonadota</taxon>
        <taxon>Alphaproteobacteria</taxon>
        <taxon>Sphingomonadales</taxon>
        <taxon>Sphingomonadaceae</taxon>
        <taxon>Blastomonas</taxon>
    </lineage>
</organism>
<evidence type="ECO:0000256" key="5">
    <source>
        <dbReference type="RuleBase" id="RU003968"/>
    </source>
</evidence>
<dbReference type="Gene3D" id="3.50.50.60">
    <property type="entry name" value="FAD/NAD(P)-binding domain"/>
    <property type="match status" value="1"/>
</dbReference>
<dbReference type="Pfam" id="PF00732">
    <property type="entry name" value="GMC_oxred_N"/>
    <property type="match status" value="1"/>
</dbReference>
<accession>A0ABQ1IUL3</accession>
<name>A0ABQ1IUL3_9SPHN</name>
<comment type="similarity">
    <text evidence="2 5">Belongs to the GMC oxidoreductase family.</text>
</comment>
<comment type="caution">
    <text evidence="8">The sequence shown here is derived from an EMBL/GenBank/DDBJ whole genome shotgun (WGS) entry which is preliminary data.</text>
</comment>
<dbReference type="Gene3D" id="3.30.560.10">
    <property type="entry name" value="Glucose Oxidase, domain 3"/>
    <property type="match status" value="1"/>
</dbReference>
<evidence type="ECO:0000256" key="2">
    <source>
        <dbReference type="ARBA" id="ARBA00010790"/>
    </source>
</evidence>
<dbReference type="EMBL" id="BMGD01000001">
    <property type="protein sequence ID" value="GGB51642.1"/>
    <property type="molecule type" value="Genomic_DNA"/>
</dbReference>
<evidence type="ECO:0000256" key="3">
    <source>
        <dbReference type="ARBA" id="ARBA00022630"/>
    </source>
</evidence>
<protein>
    <submittedName>
        <fullName evidence="8">Oxidoreductase</fullName>
    </submittedName>
</protein>
<evidence type="ECO:0000313" key="8">
    <source>
        <dbReference type="EMBL" id="GGB51642.1"/>
    </source>
</evidence>
<dbReference type="InterPro" id="IPR036188">
    <property type="entry name" value="FAD/NAD-bd_sf"/>
</dbReference>
<evidence type="ECO:0000259" key="7">
    <source>
        <dbReference type="PROSITE" id="PS00624"/>
    </source>
</evidence>
<feature type="domain" description="Glucose-methanol-choline oxidoreductase N-terminal" evidence="6">
    <location>
        <begin position="79"/>
        <end position="102"/>
    </location>
</feature>
<sequence>MSEYDIIVIGGGSAGCAVAGRMSEDPSVSVCLIEAGGRNNGVRVKTPGFMPFLPANTNWKFDTVPQPGLNGRPGYQPRGRGLGGSSAINAMVYIRGNAWDYDNWEAMGATGWSHKDVLPWFRRSEGNSRAGSSAEFDAHHGGDGPLSVVDQKWANSGSHCFVEAARRLQLPVNPDFNGAKQDGFGIYQTTQKNGERWSASRAYIDPASDRANLDVRTHAQVRRIIIENGRARGVEFERAGQVVQVFARFGVVLSAGAFGSPQILQLSGIGPAGMLKEHGIPVIADRAEVGANMQDHIDYVSGFATKSTDSFGSSLAGTVRMARAVIEHRRKRTGILTTCWAEAGGFWKMMPDAPAPDVQFHFVPAVLEDHGRENVKGHGFSCHACVLRPESKGTVTLNSPDPAAPPRIDPNFLADERDMAVLRAGVRFMHRIFETAPMSDYEPVDRHPIDLRDDAALDNQIRNRADTVYHPVGTCRMGSDEGSVVDPRLRLRGVEGLYVADASIMPKIVSGNTNAPSIMIGERCAAFIAEDMRVGAMAAA</sequence>
<gene>
    <name evidence="8" type="ORF">GCM10010833_02970</name>
</gene>
<dbReference type="Pfam" id="PF05199">
    <property type="entry name" value="GMC_oxred_C"/>
    <property type="match status" value="1"/>
</dbReference>
<dbReference type="PANTHER" id="PTHR11552">
    <property type="entry name" value="GLUCOSE-METHANOL-CHOLINE GMC OXIDOREDUCTASE"/>
    <property type="match status" value="1"/>
</dbReference>
<feature type="domain" description="Glucose-methanol-choline oxidoreductase N-terminal" evidence="7">
    <location>
        <begin position="256"/>
        <end position="270"/>
    </location>
</feature>
<evidence type="ECO:0000256" key="1">
    <source>
        <dbReference type="ARBA" id="ARBA00001974"/>
    </source>
</evidence>
<keyword evidence="3 5" id="KW-0285">Flavoprotein</keyword>
<dbReference type="Proteomes" id="UP000614261">
    <property type="component" value="Unassembled WGS sequence"/>
</dbReference>